<accession>A0A1V4ICD5</accession>
<keyword evidence="2" id="KW-1185">Reference proteome</keyword>
<evidence type="ECO:0000313" key="1">
    <source>
        <dbReference type="EMBL" id="OPJ57177.1"/>
    </source>
</evidence>
<dbReference type="OrthoDB" id="9941892at2"/>
<protein>
    <submittedName>
        <fullName evidence="1">Uncharacterized protein</fullName>
    </submittedName>
</protein>
<reference evidence="1 2" key="1">
    <citation type="submission" date="2017-03" db="EMBL/GenBank/DDBJ databases">
        <title>Genome sequence of Clostridium thermoalcaliphilum DSM 7309.</title>
        <authorList>
            <person name="Poehlein A."/>
            <person name="Daniel R."/>
        </authorList>
    </citation>
    <scope>NUCLEOTIDE SEQUENCE [LARGE SCALE GENOMIC DNA]</scope>
    <source>
        <strain evidence="1 2">DSM 7309</strain>
    </source>
</reference>
<dbReference type="AlphaFoldDB" id="A0A1V4ICD5"/>
<sequence>MGKKTTRNTRKDRHSNLNQIKIETANELGLDYKDGKFTGKISKEAYSRSIESRK</sequence>
<organism evidence="1 2">
    <name type="scientific">Alkalithermobacter paradoxus</name>
    <dbReference type="NCBI Taxonomy" id="29349"/>
    <lineage>
        <taxon>Bacteria</taxon>
        <taxon>Bacillati</taxon>
        <taxon>Bacillota</taxon>
        <taxon>Clostridia</taxon>
        <taxon>Peptostreptococcales</taxon>
        <taxon>Tepidibacteraceae</taxon>
        <taxon>Alkalithermobacter</taxon>
    </lineage>
</organism>
<evidence type="ECO:0000313" key="2">
    <source>
        <dbReference type="Proteomes" id="UP000190140"/>
    </source>
</evidence>
<dbReference type="Proteomes" id="UP000190140">
    <property type="component" value="Unassembled WGS sequence"/>
</dbReference>
<dbReference type="EMBL" id="MZGW01000001">
    <property type="protein sequence ID" value="OPJ57177.1"/>
    <property type="molecule type" value="Genomic_DNA"/>
</dbReference>
<proteinExistence type="predicted"/>
<dbReference type="RefSeq" id="WP_158080445.1">
    <property type="nucleotide sequence ID" value="NZ_MZGW01000001.1"/>
</dbReference>
<gene>
    <name evidence="1" type="ORF">CLOTH_04600</name>
</gene>
<name>A0A1V4ICD5_9FIRM</name>
<comment type="caution">
    <text evidence="1">The sequence shown here is derived from an EMBL/GenBank/DDBJ whole genome shotgun (WGS) entry which is preliminary data.</text>
</comment>
<dbReference type="STRING" id="29349.CLOTH_04600"/>